<feature type="domain" description="4Fe-4S ferredoxin-type" evidence="7">
    <location>
        <begin position="1"/>
        <end position="29"/>
    </location>
</feature>
<evidence type="ECO:0000259" key="7">
    <source>
        <dbReference type="PROSITE" id="PS51379"/>
    </source>
</evidence>
<evidence type="ECO:0000256" key="4">
    <source>
        <dbReference type="ARBA" id="ARBA00023004"/>
    </source>
</evidence>
<dbReference type="EMBL" id="JAHLOQ010000024">
    <property type="protein sequence ID" value="MBU5336601.1"/>
    <property type="molecule type" value="Genomic_DNA"/>
</dbReference>
<dbReference type="InterPro" id="IPR001080">
    <property type="entry name" value="3Fe4S_ferredoxin"/>
</dbReference>
<evidence type="ECO:0000256" key="6">
    <source>
        <dbReference type="RuleBase" id="RU368020"/>
    </source>
</evidence>
<reference evidence="8 9" key="1">
    <citation type="submission" date="2021-06" db="EMBL/GenBank/DDBJ databases">
        <authorList>
            <person name="Sun Q."/>
            <person name="Li D."/>
        </authorList>
    </citation>
    <scope>NUCLEOTIDE SEQUENCE [LARGE SCALE GENOMIC DNA]</scope>
    <source>
        <strain evidence="8 9">N19</strain>
    </source>
</reference>
<keyword evidence="3 6" id="KW-0249">Electron transport</keyword>
<evidence type="ECO:0000256" key="5">
    <source>
        <dbReference type="ARBA" id="ARBA00023014"/>
    </source>
</evidence>
<dbReference type="InterPro" id="IPR017896">
    <property type="entry name" value="4Fe4S_Fe-S-bd"/>
</dbReference>
<keyword evidence="2 6" id="KW-0479">Metal-binding</keyword>
<dbReference type="PROSITE" id="PS51379">
    <property type="entry name" value="4FE4S_FER_2"/>
    <property type="match status" value="1"/>
</dbReference>
<dbReference type="InterPro" id="IPR051269">
    <property type="entry name" value="Fe-S_cluster_ET"/>
</dbReference>
<dbReference type="PANTHER" id="PTHR36923:SF3">
    <property type="entry name" value="FERREDOXIN"/>
    <property type="match status" value="1"/>
</dbReference>
<dbReference type="Pfam" id="PF13459">
    <property type="entry name" value="Fer4_15"/>
    <property type="match status" value="1"/>
</dbReference>
<evidence type="ECO:0000256" key="3">
    <source>
        <dbReference type="ARBA" id="ARBA00022982"/>
    </source>
</evidence>
<dbReference type="PRINTS" id="PR00352">
    <property type="entry name" value="3FE4SFRDOXIN"/>
</dbReference>
<dbReference type="Proteomes" id="UP001196301">
    <property type="component" value="Unassembled WGS sequence"/>
</dbReference>
<dbReference type="RefSeq" id="WP_216569980.1">
    <property type="nucleotide sequence ID" value="NZ_JAHLOQ010000024.1"/>
</dbReference>
<keyword evidence="9" id="KW-1185">Reference proteome</keyword>
<keyword evidence="5 6" id="KW-0411">Iron-sulfur</keyword>
<organism evidence="8 9">
    <name type="scientific">Intestinibacter bartlettii</name>
    <dbReference type="NCBI Taxonomy" id="261299"/>
    <lineage>
        <taxon>Bacteria</taxon>
        <taxon>Bacillati</taxon>
        <taxon>Bacillota</taxon>
        <taxon>Clostridia</taxon>
        <taxon>Peptostreptococcales</taxon>
        <taxon>Peptostreptococcaceae</taxon>
        <taxon>Intestinibacter</taxon>
    </lineage>
</organism>
<accession>A0ABS6DZE1</accession>
<evidence type="ECO:0000256" key="1">
    <source>
        <dbReference type="ARBA" id="ARBA00022448"/>
    </source>
</evidence>
<evidence type="ECO:0000313" key="8">
    <source>
        <dbReference type="EMBL" id="MBU5336601.1"/>
    </source>
</evidence>
<comment type="caution">
    <text evidence="8">The sequence shown here is derived from an EMBL/GenBank/DDBJ whole genome shotgun (WGS) entry which is preliminary data.</text>
</comment>
<dbReference type="PANTHER" id="PTHR36923">
    <property type="entry name" value="FERREDOXIN"/>
    <property type="match status" value="1"/>
</dbReference>
<evidence type="ECO:0000256" key="2">
    <source>
        <dbReference type="ARBA" id="ARBA00022723"/>
    </source>
</evidence>
<comment type="function">
    <text evidence="6">Ferredoxins are iron-sulfur proteins that transfer electrons in a wide variety of metabolic reactions.</text>
</comment>
<protein>
    <recommendedName>
        <fullName evidence="6">Ferredoxin</fullName>
    </recommendedName>
</protein>
<gene>
    <name evidence="8" type="ORF">KQI20_09135</name>
</gene>
<evidence type="ECO:0000313" key="9">
    <source>
        <dbReference type="Proteomes" id="UP001196301"/>
    </source>
</evidence>
<sequence length="63" mass="6828">MKARVDKDTCIGCGLCPSICPEVFELTDEGYAHAIKSEVPEDCHDEAKEAAESCPVDAIEVEE</sequence>
<name>A0ABS6DZE1_9FIRM</name>
<keyword evidence="4 6" id="KW-0408">Iron</keyword>
<proteinExistence type="predicted"/>
<keyword evidence="1 6" id="KW-0813">Transport</keyword>